<dbReference type="SUPFAM" id="SSF47413">
    <property type="entry name" value="lambda repressor-like DNA-binding domains"/>
    <property type="match status" value="1"/>
</dbReference>
<gene>
    <name evidence="2" type="ORF">KSF_094300</name>
</gene>
<dbReference type="AlphaFoldDB" id="A0A8J3N5K5"/>
<name>A0A8J3N5K5_9CHLR</name>
<comment type="caution">
    <text evidence="2">The sequence shown here is derived from an EMBL/GenBank/DDBJ whole genome shotgun (WGS) entry which is preliminary data.</text>
</comment>
<dbReference type="Pfam" id="PF13560">
    <property type="entry name" value="HTH_31"/>
    <property type="match status" value="1"/>
</dbReference>
<dbReference type="InterPro" id="IPR010982">
    <property type="entry name" value="Lambda_DNA-bd_dom_sf"/>
</dbReference>
<dbReference type="EMBL" id="BNJK01000002">
    <property type="protein sequence ID" value="GHO99382.1"/>
    <property type="molecule type" value="Genomic_DNA"/>
</dbReference>
<organism evidence="2 3">
    <name type="scientific">Reticulibacter mediterranei</name>
    <dbReference type="NCBI Taxonomy" id="2778369"/>
    <lineage>
        <taxon>Bacteria</taxon>
        <taxon>Bacillati</taxon>
        <taxon>Chloroflexota</taxon>
        <taxon>Ktedonobacteria</taxon>
        <taxon>Ktedonobacterales</taxon>
        <taxon>Reticulibacteraceae</taxon>
        <taxon>Reticulibacter</taxon>
    </lineage>
</organism>
<evidence type="ECO:0000313" key="2">
    <source>
        <dbReference type="EMBL" id="GHO99382.1"/>
    </source>
</evidence>
<dbReference type="RefSeq" id="WP_220210028.1">
    <property type="nucleotide sequence ID" value="NZ_BNJK01000002.1"/>
</dbReference>
<dbReference type="InterPro" id="IPR001387">
    <property type="entry name" value="Cro/C1-type_HTH"/>
</dbReference>
<reference evidence="2" key="1">
    <citation type="submission" date="2020-10" db="EMBL/GenBank/DDBJ databases">
        <title>Taxonomic study of unclassified bacteria belonging to the class Ktedonobacteria.</title>
        <authorList>
            <person name="Yabe S."/>
            <person name="Wang C.M."/>
            <person name="Zheng Y."/>
            <person name="Sakai Y."/>
            <person name="Cavaletti L."/>
            <person name="Monciardini P."/>
            <person name="Donadio S."/>
        </authorList>
    </citation>
    <scope>NUCLEOTIDE SEQUENCE</scope>
    <source>
        <strain evidence="2">ID150040</strain>
    </source>
</reference>
<dbReference type="CDD" id="cd00093">
    <property type="entry name" value="HTH_XRE"/>
    <property type="match status" value="1"/>
</dbReference>
<dbReference type="Proteomes" id="UP000597444">
    <property type="component" value="Unassembled WGS sequence"/>
</dbReference>
<dbReference type="GO" id="GO:0003677">
    <property type="term" value="F:DNA binding"/>
    <property type="evidence" value="ECO:0007669"/>
    <property type="project" value="InterPro"/>
</dbReference>
<dbReference type="InterPro" id="IPR041413">
    <property type="entry name" value="MLTR_LBD"/>
</dbReference>
<dbReference type="SMART" id="SM00530">
    <property type="entry name" value="HTH_XRE"/>
    <property type="match status" value="1"/>
</dbReference>
<dbReference type="Pfam" id="PF17765">
    <property type="entry name" value="MLTR_LBD"/>
    <property type="match status" value="1"/>
</dbReference>
<sequence>MNEQERRTALAQFLRTRRERMSPDGLGLPMSKRRRTPGLRREELALLAGVGITWYTWLEQGRDITVSAPVLESLARVLQLNTDERNHLYLLAREQLPAAPITAIETVTPALQLILDSMGVYPAYAICPRWDIIAWNQASVRVYADFSTMSERERNLLWFLFTDQRQCTLIVDWEAEARHTLALFRASTQRAIGEVWLTELITDLSQASPEFREWWSHYDIQEMYPCQMQLDHPRVGLLHLQATSFQLTDHSDLRMIVYTPAPGTETLAKLTALSASGSGPQAFEDREQLGLASLHR</sequence>
<accession>A0A8J3N5K5</accession>
<proteinExistence type="predicted"/>
<protein>
    <submittedName>
        <fullName evidence="2">Transcriptional regulator</fullName>
    </submittedName>
</protein>
<dbReference type="PANTHER" id="PTHR35010">
    <property type="entry name" value="BLL4672 PROTEIN-RELATED"/>
    <property type="match status" value="1"/>
</dbReference>
<dbReference type="Gene3D" id="1.10.260.40">
    <property type="entry name" value="lambda repressor-like DNA-binding domains"/>
    <property type="match status" value="1"/>
</dbReference>
<dbReference type="Gene3D" id="3.30.450.180">
    <property type="match status" value="1"/>
</dbReference>
<keyword evidence="3" id="KW-1185">Reference proteome</keyword>
<feature type="domain" description="HTH cro/C1-type" evidence="1">
    <location>
        <begin position="13"/>
        <end position="85"/>
    </location>
</feature>
<evidence type="ECO:0000313" key="3">
    <source>
        <dbReference type="Proteomes" id="UP000597444"/>
    </source>
</evidence>
<evidence type="ECO:0000259" key="1">
    <source>
        <dbReference type="SMART" id="SM00530"/>
    </source>
</evidence>